<dbReference type="Proteomes" id="UP001198200">
    <property type="component" value="Unassembled WGS sequence"/>
</dbReference>
<dbReference type="RefSeq" id="WP_118615585.1">
    <property type="nucleotide sequence ID" value="NZ_JAJEQN010000016.1"/>
</dbReference>
<dbReference type="PANTHER" id="PTHR34351">
    <property type="entry name" value="SLR1927 PROTEIN-RELATED"/>
    <property type="match status" value="1"/>
</dbReference>
<evidence type="ECO:0000259" key="1">
    <source>
        <dbReference type="Pfam" id="PF01882"/>
    </source>
</evidence>
<keyword evidence="3" id="KW-1185">Reference proteome</keyword>
<proteinExistence type="predicted"/>
<evidence type="ECO:0000313" key="2">
    <source>
        <dbReference type="EMBL" id="MCC2221555.1"/>
    </source>
</evidence>
<dbReference type="InterPro" id="IPR002881">
    <property type="entry name" value="DUF58"/>
</dbReference>
<protein>
    <submittedName>
        <fullName evidence="2">DUF58 domain-containing protein</fullName>
    </submittedName>
</protein>
<feature type="domain" description="DUF58" evidence="1">
    <location>
        <begin position="182"/>
        <end position="338"/>
    </location>
</feature>
<dbReference type="Pfam" id="PF01882">
    <property type="entry name" value="DUF58"/>
    <property type="match status" value="1"/>
</dbReference>
<name>A0AAE3E4A8_9FIRM</name>
<accession>A0AAE3E4A8</accession>
<reference evidence="2 3" key="1">
    <citation type="submission" date="2021-10" db="EMBL/GenBank/DDBJ databases">
        <title>Anaerobic single-cell dispensing facilitates the cultivation of human gut bacteria.</title>
        <authorList>
            <person name="Afrizal A."/>
        </authorList>
    </citation>
    <scope>NUCLEOTIDE SEQUENCE [LARGE SCALE GENOMIC DNA]</scope>
    <source>
        <strain evidence="2 3">CLA-AA-H224</strain>
    </source>
</reference>
<dbReference type="AlphaFoldDB" id="A0AAE3E4A8"/>
<organism evidence="2 3">
    <name type="scientific">Anthropogastromicrobium aceti</name>
    <dbReference type="NCBI Taxonomy" id="2981768"/>
    <lineage>
        <taxon>Bacteria</taxon>
        <taxon>Bacillati</taxon>
        <taxon>Bacillota</taxon>
        <taxon>Clostridia</taxon>
        <taxon>Lachnospirales</taxon>
        <taxon>Lachnospiraceae</taxon>
        <taxon>Anthropogastromicrobium</taxon>
    </lineage>
</organism>
<comment type="caution">
    <text evidence="2">The sequence shown here is derived from an EMBL/GenBank/DDBJ whole genome shotgun (WGS) entry which is preliminary data.</text>
</comment>
<evidence type="ECO:0000313" key="3">
    <source>
        <dbReference type="Proteomes" id="UP001198200"/>
    </source>
</evidence>
<sequence length="379" mass="43553">MKILLLLAAAGLLYILQDLIYKTFWDKNLSVSIHFQDKAVLEGEQATLTEVIENRKLLPLAYLNVKFQVSRNLVFQNMENTSVSDFNYKNDVFSVLFHQRIRRTLVFSCQKRGYYEITQSDIISSNLLMTSEYISTLNQNTYLYVYPRYLNIDCLDVPFRKMIGTMTSRQFLYEDPFEFRGIRDYTSTDPMNSVNWTASARTGELMVNVHDSTSSQEAIIILNLETETVWVYEQLHEIAIRLAASISYYFLNTGVPTRMICNGSDCITDQVAVIPTGSGLRHVNAIAEVLARIDLTRTVVSCTDQLHELTNKMANSTSAPLYIMISNSMSNSLQDAFEQLIKTGSSAMWIAPLYEDMELRVRKVPNMEIIRWEVNKYEN</sequence>
<dbReference type="EMBL" id="JAJEQN010000016">
    <property type="protein sequence ID" value="MCC2221555.1"/>
    <property type="molecule type" value="Genomic_DNA"/>
</dbReference>
<gene>
    <name evidence="2" type="ORF">LKD48_07890</name>
</gene>